<dbReference type="PROSITE" id="PS50041">
    <property type="entry name" value="C_TYPE_LECTIN_2"/>
    <property type="match status" value="1"/>
</dbReference>
<dbReference type="SUPFAM" id="SSF56436">
    <property type="entry name" value="C-type lectin-like"/>
    <property type="match status" value="1"/>
</dbReference>
<dbReference type="CDD" id="cd00037">
    <property type="entry name" value="CLECT"/>
    <property type="match status" value="1"/>
</dbReference>
<evidence type="ECO:0000259" key="1">
    <source>
        <dbReference type="PROSITE" id="PS50041"/>
    </source>
</evidence>
<proteinExistence type="predicted"/>
<organism evidence="2">
    <name type="scientific">marine metagenome</name>
    <dbReference type="NCBI Taxonomy" id="408172"/>
    <lineage>
        <taxon>unclassified sequences</taxon>
        <taxon>metagenomes</taxon>
        <taxon>ecological metagenomes</taxon>
    </lineage>
</organism>
<dbReference type="InterPro" id="IPR016187">
    <property type="entry name" value="CTDL_fold"/>
</dbReference>
<accession>A0A382EJA5</accession>
<protein>
    <recommendedName>
        <fullName evidence="1">C-type lectin domain-containing protein</fullName>
    </recommendedName>
</protein>
<dbReference type="Gene3D" id="3.10.100.10">
    <property type="entry name" value="Mannose-Binding Protein A, subunit A"/>
    <property type="match status" value="1"/>
</dbReference>
<feature type="non-terminal residue" evidence="2">
    <location>
        <position position="560"/>
    </location>
</feature>
<name>A0A382EJA5_9ZZZZ</name>
<feature type="domain" description="C-type lectin" evidence="1">
    <location>
        <begin position="319"/>
        <end position="418"/>
    </location>
</feature>
<dbReference type="Pfam" id="PF00059">
    <property type="entry name" value="Lectin_C"/>
    <property type="match status" value="1"/>
</dbReference>
<dbReference type="SMART" id="SM00034">
    <property type="entry name" value="CLECT"/>
    <property type="match status" value="1"/>
</dbReference>
<dbReference type="InterPro" id="IPR001304">
    <property type="entry name" value="C-type_lectin-like"/>
</dbReference>
<feature type="non-terminal residue" evidence="2">
    <location>
        <position position="1"/>
    </location>
</feature>
<dbReference type="InterPro" id="IPR050111">
    <property type="entry name" value="C-type_lectin/snaclec_domain"/>
</dbReference>
<dbReference type="EMBL" id="UINC01044497">
    <property type="protein sequence ID" value="SVB50041.1"/>
    <property type="molecule type" value="Genomic_DNA"/>
</dbReference>
<gene>
    <name evidence="2" type="ORF">METZ01_LOCUS202895</name>
</gene>
<reference evidence="2" key="1">
    <citation type="submission" date="2018-05" db="EMBL/GenBank/DDBJ databases">
        <authorList>
            <person name="Lanie J.A."/>
            <person name="Ng W.-L."/>
            <person name="Kazmierczak K.M."/>
            <person name="Andrzejewski T.M."/>
            <person name="Davidsen T.M."/>
            <person name="Wayne K.J."/>
            <person name="Tettelin H."/>
            <person name="Glass J.I."/>
            <person name="Rusch D."/>
            <person name="Podicherti R."/>
            <person name="Tsui H.-C.T."/>
            <person name="Winkler M.E."/>
        </authorList>
    </citation>
    <scope>NUCLEOTIDE SEQUENCE</scope>
</reference>
<dbReference type="PANTHER" id="PTHR22803">
    <property type="entry name" value="MANNOSE, PHOSPHOLIPASE, LECTIN RECEPTOR RELATED"/>
    <property type="match status" value="1"/>
</dbReference>
<dbReference type="AlphaFoldDB" id="A0A382EJA5"/>
<evidence type="ECO:0000313" key="2">
    <source>
        <dbReference type="EMBL" id="SVB50041.1"/>
    </source>
</evidence>
<dbReference type="InterPro" id="IPR016186">
    <property type="entry name" value="C-type_lectin-like/link_sf"/>
</dbReference>
<sequence length="560" mass="61476">DGDVVSDVGEKYIKVHWQDSGLNRETIHNFTVGDISVSTGTLGAALVSVLVIPDELTVDYYYVPITLSDNGQVDIDIDADVAKDAAANDNTAATTFSFIYDDVYPTLAITAKSEENNNLTQGDTYNGDGYIEFTFTLNDANPDLTALTRGDINEFIDIGFNPANATWNDAAAPVYTLRIPNNELQENRMIRVMIPQESVRDLGNKILASDAVLSIFFDKAAPGLPTITVFGGPEEDLPINIDRDGDGTPDTDVEEGVFFYKGEGPFTITYDWEDEKLPLAFTASNVGINNMVSEGEVTNAELNLTNIDDEYEFFGINNNTKNVYYTRDEARLWSDHNDDANGFGTGAHLVVIEDVQENTFVTDIRTYLSSSMWIGLQDVGGVWTWVDGTEPTYDNWSAGEPNLSGIYGVMYSNGTWDDTGNEATGVKRAVIELEATAINNFTQVLTPDGDPSSGLVRVTLNNVTDGAQNTTNQETFSFWYDPVEPEPAANLKSDYENRTNDHHPEITISAMDKVSSGTDKITVSLSTDPVVTELTHWRKSGSVDWISWLDDLLIDGTADT</sequence>